<sequence>MHLQYISAKVVLSWTSRPPRLHMKLNVVSHRITYICHAFFQTDNPTK</sequence>
<accession>A0A0E9R5H9</accession>
<reference evidence="1" key="1">
    <citation type="submission" date="2014-11" db="EMBL/GenBank/DDBJ databases">
        <authorList>
            <person name="Amaro Gonzalez C."/>
        </authorList>
    </citation>
    <scope>NUCLEOTIDE SEQUENCE</scope>
</reference>
<dbReference type="EMBL" id="GBXM01072234">
    <property type="protein sequence ID" value="JAH36343.1"/>
    <property type="molecule type" value="Transcribed_RNA"/>
</dbReference>
<dbReference type="EMBL" id="GBXM01084969">
    <property type="protein sequence ID" value="JAH23608.1"/>
    <property type="molecule type" value="Transcribed_RNA"/>
</dbReference>
<evidence type="ECO:0000313" key="1">
    <source>
        <dbReference type="EMBL" id="JAH23608.1"/>
    </source>
</evidence>
<dbReference type="AlphaFoldDB" id="A0A0E9R5H9"/>
<reference evidence="1" key="2">
    <citation type="journal article" date="2015" name="Fish Shellfish Immunol.">
        <title>Early steps in the European eel (Anguilla anguilla)-Vibrio vulnificus interaction in the gills: Role of the RtxA13 toxin.</title>
        <authorList>
            <person name="Callol A."/>
            <person name="Pajuelo D."/>
            <person name="Ebbesson L."/>
            <person name="Teles M."/>
            <person name="MacKenzie S."/>
            <person name="Amaro C."/>
        </authorList>
    </citation>
    <scope>NUCLEOTIDE SEQUENCE</scope>
</reference>
<name>A0A0E9R5H9_ANGAN</name>
<protein>
    <submittedName>
        <fullName evidence="1">Uncharacterized protein</fullName>
    </submittedName>
</protein>
<organism evidence="1">
    <name type="scientific">Anguilla anguilla</name>
    <name type="common">European freshwater eel</name>
    <name type="synonym">Muraena anguilla</name>
    <dbReference type="NCBI Taxonomy" id="7936"/>
    <lineage>
        <taxon>Eukaryota</taxon>
        <taxon>Metazoa</taxon>
        <taxon>Chordata</taxon>
        <taxon>Craniata</taxon>
        <taxon>Vertebrata</taxon>
        <taxon>Euteleostomi</taxon>
        <taxon>Actinopterygii</taxon>
        <taxon>Neopterygii</taxon>
        <taxon>Teleostei</taxon>
        <taxon>Anguilliformes</taxon>
        <taxon>Anguillidae</taxon>
        <taxon>Anguilla</taxon>
    </lineage>
</organism>
<proteinExistence type="predicted"/>